<evidence type="ECO:0000256" key="5">
    <source>
        <dbReference type="ARBA" id="ARBA00044503"/>
    </source>
</evidence>
<keyword evidence="3" id="KW-0378">Hydrolase</keyword>
<evidence type="ECO:0000256" key="2">
    <source>
        <dbReference type="ARBA" id="ARBA00022670"/>
    </source>
</evidence>
<evidence type="ECO:0000313" key="8">
    <source>
        <dbReference type="Proteomes" id="UP000824106"/>
    </source>
</evidence>
<dbReference type="InterPro" id="IPR007422">
    <property type="entry name" value="Peptidase_Prp"/>
</dbReference>
<evidence type="ECO:0000256" key="3">
    <source>
        <dbReference type="ARBA" id="ARBA00022801"/>
    </source>
</evidence>
<dbReference type="PANTHER" id="PTHR39178">
    <property type="entry name" value="HYPOTHETICAL RIBOSOME-ASSOCIATED PROTEIN"/>
    <property type="match status" value="1"/>
</dbReference>
<name>A0A9D2G0Q3_9LACT</name>
<dbReference type="Pfam" id="PF04327">
    <property type="entry name" value="Peptidase_Prp"/>
    <property type="match status" value="1"/>
</dbReference>
<evidence type="ECO:0000256" key="6">
    <source>
        <dbReference type="ARBA" id="ARBA00044538"/>
    </source>
</evidence>
<dbReference type="GO" id="GO:0042254">
    <property type="term" value="P:ribosome biogenesis"/>
    <property type="evidence" value="ECO:0007669"/>
    <property type="project" value="UniProtKB-KW"/>
</dbReference>
<keyword evidence="2 7" id="KW-0645">Protease</keyword>
<keyword evidence="4" id="KW-0788">Thiol protease</keyword>
<comment type="similarity">
    <text evidence="5">Belongs to the Prp family.</text>
</comment>
<accession>A0A9D2G0Q3</accession>
<protein>
    <recommendedName>
        <fullName evidence="6">Ribosomal processing cysteine protease Prp</fullName>
    </recommendedName>
</protein>
<dbReference type="AlphaFoldDB" id="A0A9D2G0Q3"/>
<sequence length="101" mass="10973">MKKFTLSGHAESGPDGHDLVCAATSALAIGTTNNLQRIASIEPKVEANEDEGGFLEVILPEVLNKKQQEKAEILLQSLYLSLLDIQKAYGEFLSVSEQTID</sequence>
<evidence type="ECO:0000256" key="4">
    <source>
        <dbReference type="ARBA" id="ARBA00022807"/>
    </source>
</evidence>
<dbReference type="EMBL" id="DXAZ01000055">
    <property type="protein sequence ID" value="HIZ70909.1"/>
    <property type="molecule type" value="Genomic_DNA"/>
</dbReference>
<organism evidence="7 8">
    <name type="scientific">Candidatus Atopostipes pullistercoris</name>
    <dbReference type="NCBI Taxonomy" id="2838467"/>
    <lineage>
        <taxon>Bacteria</taxon>
        <taxon>Bacillati</taxon>
        <taxon>Bacillota</taxon>
        <taxon>Bacilli</taxon>
        <taxon>Lactobacillales</taxon>
        <taxon>Carnobacteriaceae</taxon>
        <taxon>Atopostipes</taxon>
    </lineage>
</organism>
<dbReference type="GO" id="GO:0008234">
    <property type="term" value="F:cysteine-type peptidase activity"/>
    <property type="evidence" value="ECO:0007669"/>
    <property type="project" value="UniProtKB-KW"/>
</dbReference>
<reference evidence="7" key="1">
    <citation type="journal article" date="2021" name="PeerJ">
        <title>Extensive microbial diversity within the chicken gut microbiome revealed by metagenomics and culture.</title>
        <authorList>
            <person name="Gilroy R."/>
            <person name="Ravi A."/>
            <person name="Getino M."/>
            <person name="Pursley I."/>
            <person name="Horton D.L."/>
            <person name="Alikhan N.F."/>
            <person name="Baker D."/>
            <person name="Gharbi K."/>
            <person name="Hall N."/>
            <person name="Watson M."/>
            <person name="Adriaenssens E.M."/>
            <person name="Foster-Nyarko E."/>
            <person name="Jarju S."/>
            <person name="Secka A."/>
            <person name="Antonio M."/>
            <person name="Oren A."/>
            <person name="Chaudhuri R.R."/>
            <person name="La Ragione R."/>
            <person name="Hildebrand F."/>
            <person name="Pallen M.J."/>
        </authorList>
    </citation>
    <scope>NUCLEOTIDE SEQUENCE</scope>
    <source>
        <strain evidence="7">CHK169-4300</strain>
    </source>
</reference>
<reference evidence="7" key="2">
    <citation type="submission" date="2021-04" db="EMBL/GenBank/DDBJ databases">
        <authorList>
            <person name="Gilroy R."/>
        </authorList>
    </citation>
    <scope>NUCLEOTIDE SEQUENCE</scope>
    <source>
        <strain evidence="7">CHK169-4300</strain>
    </source>
</reference>
<dbReference type="GO" id="GO:0006508">
    <property type="term" value="P:proteolysis"/>
    <property type="evidence" value="ECO:0007669"/>
    <property type="project" value="UniProtKB-KW"/>
</dbReference>
<dbReference type="SUPFAM" id="SSF118010">
    <property type="entry name" value="TM1457-like"/>
    <property type="match status" value="1"/>
</dbReference>
<gene>
    <name evidence="7" type="ORF">H9808_04005</name>
</gene>
<dbReference type="PANTHER" id="PTHR39178:SF1">
    <property type="entry name" value="RIBOSOMAL-PROCESSING CYSTEINE PROTEASE PRP"/>
    <property type="match status" value="1"/>
</dbReference>
<evidence type="ECO:0000256" key="1">
    <source>
        <dbReference type="ARBA" id="ARBA00022517"/>
    </source>
</evidence>
<comment type="caution">
    <text evidence="7">The sequence shown here is derived from an EMBL/GenBank/DDBJ whole genome shotgun (WGS) entry which is preliminary data.</text>
</comment>
<proteinExistence type="inferred from homology"/>
<evidence type="ECO:0000313" key="7">
    <source>
        <dbReference type="EMBL" id="HIZ70909.1"/>
    </source>
</evidence>
<dbReference type="Gene3D" id="3.30.70.1490">
    <property type="entry name" value="Cysteine protease Prp"/>
    <property type="match status" value="1"/>
</dbReference>
<dbReference type="CDD" id="cd16332">
    <property type="entry name" value="Prp-like"/>
    <property type="match status" value="1"/>
</dbReference>
<dbReference type="InterPro" id="IPR036764">
    <property type="entry name" value="Peptidase_Prp_sf"/>
</dbReference>
<keyword evidence="1" id="KW-0690">Ribosome biogenesis</keyword>
<dbReference type="Proteomes" id="UP000824106">
    <property type="component" value="Unassembled WGS sequence"/>
</dbReference>